<organism evidence="2">
    <name type="scientific">marine sediment metagenome</name>
    <dbReference type="NCBI Taxonomy" id="412755"/>
    <lineage>
        <taxon>unclassified sequences</taxon>
        <taxon>metagenomes</taxon>
        <taxon>ecological metagenomes</taxon>
    </lineage>
</organism>
<dbReference type="AlphaFoldDB" id="X0XZL2"/>
<protein>
    <recommendedName>
        <fullName evidence="1">DSBA-like thioredoxin domain-containing protein</fullName>
    </recommendedName>
</protein>
<accession>X0XZL2</accession>
<dbReference type="Pfam" id="PF01323">
    <property type="entry name" value="DSBA"/>
    <property type="match status" value="1"/>
</dbReference>
<dbReference type="Gene3D" id="3.40.30.10">
    <property type="entry name" value="Glutaredoxin"/>
    <property type="match status" value="1"/>
</dbReference>
<feature type="domain" description="DSBA-like thioredoxin" evidence="1">
    <location>
        <begin position="7"/>
        <end position="47"/>
    </location>
</feature>
<sequence>MENRIGIIVYSDYLCPWCYIAAVRLNRIEQEYQERVDVKWKSYLLLRCETRRDDR</sequence>
<dbReference type="InterPro" id="IPR036249">
    <property type="entry name" value="Thioredoxin-like_sf"/>
</dbReference>
<feature type="non-terminal residue" evidence="2">
    <location>
        <position position="55"/>
    </location>
</feature>
<evidence type="ECO:0000313" key="2">
    <source>
        <dbReference type="EMBL" id="GAG40597.1"/>
    </source>
</evidence>
<dbReference type="GO" id="GO:0016491">
    <property type="term" value="F:oxidoreductase activity"/>
    <property type="evidence" value="ECO:0007669"/>
    <property type="project" value="InterPro"/>
</dbReference>
<dbReference type="PROSITE" id="PS00195">
    <property type="entry name" value="GLUTAREDOXIN_1"/>
    <property type="match status" value="1"/>
</dbReference>
<dbReference type="EMBL" id="BARS01046200">
    <property type="protein sequence ID" value="GAG40597.1"/>
    <property type="molecule type" value="Genomic_DNA"/>
</dbReference>
<name>X0XZL2_9ZZZZ</name>
<gene>
    <name evidence="2" type="ORF">S01H1_69565</name>
</gene>
<dbReference type="InterPro" id="IPR001853">
    <property type="entry name" value="DSBA-like_thioredoxin_dom"/>
</dbReference>
<comment type="caution">
    <text evidence="2">The sequence shown here is derived from an EMBL/GenBank/DDBJ whole genome shotgun (WGS) entry which is preliminary data.</text>
</comment>
<dbReference type="CDD" id="cd02972">
    <property type="entry name" value="DsbA_family"/>
    <property type="match status" value="1"/>
</dbReference>
<dbReference type="SUPFAM" id="SSF52833">
    <property type="entry name" value="Thioredoxin-like"/>
    <property type="match status" value="1"/>
</dbReference>
<reference evidence="2" key="1">
    <citation type="journal article" date="2014" name="Front. Microbiol.">
        <title>High frequency of phylogenetically diverse reductive dehalogenase-homologous genes in deep subseafloor sedimentary metagenomes.</title>
        <authorList>
            <person name="Kawai M."/>
            <person name="Futagami T."/>
            <person name="Toyoda A."/>
            <person name="Takaki Y."/>
            <person name="Nishi S."/>
            <person name="Hori S."/>
            <person name="Arai W."/>
            <person name="Tsubouchi T."/>
            <person name="Morono Y."/>
            <person name="Uchiyama I."/>
            <person name="Ito T."/>
            <person name="Fujiyama A."/>
            <person name="Inagaki F."/>
            <person name="Takami H."/>
        </authorList>
    </citation>
    <scope>NUCLEOTIDE SEQUENCE</scope>
    <source>
        <strain evidence="2">Expedition CK06-06</strain>
    </source>
</reference>
<dbReference type="InterPro" id="IPR011767">
    <property type="entry name" value="GLR_AS"/>
</dbReference>
<evidence type="ECO:0000259" key="1">
    <source>
        <dbReference type="Pfam" id="PF01323"/>
    </source>
</evidence>
<proteinExistence type="predicted"/>